<dbReference type="Gene3D" id="3.40.50.300">
    <property type="entry name" value="P-loop containing nucleotide triphosphate hydrolases"/>
    <property type="match status" value="1"/>
</dbReference>
<sequence length="609" mass="65602">MSGDDAARPSEEDRAKKPGEDKAVEEDEGESTGVWTNTPPAPTFPQYPAPQDAPAQPPAQPSTEGPQPYGFGFPGYPPQDFGGVQQPPQFPGMPAPGLEYGPSPYQPPEQPGPPPYESIPPVNGTGAAEAAPAEPEERYEPDEEERTQYVDRRLPAAEATQVDSGYDNYSEGGYPGYAQYPPPQYGPQPEQGYPGQQYYGPPQGGEQPPYQGQQQYGPPPEAEQGQYQGQSPYASPAEQGPYQQPYPQQHQQYGPPPEAEQVPYQHQGYAPQQYGPPGAEQGPPLAPLPDAYAPQPETGQTADSLSADTLLRGRRHAPAGGWRRAVYKASGGVIHPGESPQELRKRELLARARTPVAGGHHRVAVMSLKGGVGKTTTTVGLGSTLASLRGDRVIAVDANPDRGTLSDKVRLETATTVRDLLNEHQQIQRYADVRAYTSQSSSRLEVLASDRDPAVSEAFSEDDYRTVAHVLEHFYSICLTDCGTGLLHSAMAGVLGLANQLVLVSSPSVDGARSASATLDWLEAHHYGDLVRNGVVVLSMVRSRSRSTVDLDRLQAHFESRCRAVVRIPYDPHLEEGAEVELDQLSAATQDAYLVLAATVGDGFAWPTS</sequence>
<organism evidence="3 4">
    <name type="scientific">Actinoallomurus iriomotensis</name>
    <dbReference type="NCBI Taxonomy" id="478107"/>
    <lineage>
        <taxon>Bacteria</taxon>
        <taxon>Bacillati</taxon>
        <taxon>Actinomycetota</taxon>
        <taxon>Actinomycetes</taxon>
        <taxon>Streptosporangiales</taxon>
        <taxon>Thermomonosporaceae</taxon>
        <taxon>Actinoallomurus</taxon>
    </lineage>
</organism>
<dbReference type="SUPFAM" id="SSF52540">
    <property type="entry name" value="P-loop containing nucleoside triphosphate hydrolases"/>
    <property type="match status" value="1"/>
</dbReference>
<proteinExistence type="predicted"/>
<reference evidence="3" key="1">
    <citation type="submission" date="2023-03" db="EMBL/GenBank/DDBJ databases">
        <title>Actinoallomurus iriomotensis NBRC 103684.</title>
        <authorList>
            <person name="Ichikawa N."/>
            <person name="Sato H."/>
            <person name="Tonouchi N."/>
        </authorList>
    </citation>
    <scope>NUCLEOTIDE SEQUENCE</scope>
    <source>
        <strain evidence="3">NBRC 103684</strain>
    </source>
</reference>
<dbReference type="GO" id="GO:0005524">
    <property type="term" value="F:ATP binding"/>
    <property type="evidence" value="ECO:0007669"/>
    <property type="project" value="TreeGrafter"/>
</dbReference>
<name>A0A9W6S6L3_9ACTN</name>
<feature type="region of interest" description="Disordered" evidence="1">
    <location>
        <begin position="1"/>
        <end position="307"/>
    </location>
</feature>
<keyword evidence="4" id="KW-1185">Reference proteome</keyword>
<evidence type="ECO:0000259" key="2">
    <source>
        <dbReference type="Pfam" id="PF01656"/>
    </source>
</evidence>
<dbReference type="Proteomes" id="UP001165074">
    <property type="component" value="Unassembled WGS sequence"/>
</dbReference>
<dbReference type="AlphaFoldDB" id="A0A9W6S6L3"/>
<protein>
    <recommendedName>
        <fullName evidence="2">CobQ/CobB/MinD/ParA nucleotide binding domain-containing protein</fullName>
    </recommendedName>
</protein>
<dbReference type="Pfam" id="PF01656">
    <property type="entry name" value="CbiA"/>
    <property type="match status" value="1"/>
</dbReference>
<feature type="compositionally biased region" description="Low complexity" evidence="1">
    <location>
        <begin position="187"/>
        <end position="226"/>
    </location>
</feature>
<dbReference type="InterPro" id="IPR050625">
    <property type="entry name" value="ParA/MinD_ATPase"/>
</dbReference>
<dbReference type="PANTHER" id="PTHR43384">
    <property type="entry name" value="SEPTUM SITE-DETERMINING PROTEIN MIND HOMOLOG, CHLOROPLASTIC-RELATED"/>
    <property type="match status" value="1"/>
</dbReference>
<feature type="compositionally biased region" description="Low complexity" evidence="1">
    <location>
        <begin position="239"/>
        <end position="253"/>
    </location>
</feature>
<evidence type="ECO:0000313" key="3">
    <source>
        <dbReference type="EMBL" id="GLY88068.1"/>
    </source>
</evidence>
<dbReference type="PANTHER" id="PTHR43384:SF14">
    <property type="entry name" value="ESX-1 SECRETION-ASSOCIATED PROTEIN ESPI"/>
    <property type="match status" value="1"/>
</dbReference>
<feature type="compositionally biased region" description="Basic and acidic residues" evidence="1">
    <location>
        <begin position="1"/>
        <end position="22"/>
    </location>
</feature>
<feature type="compositionally biased region" description="Pro residues" evidence="1">
    <location>
        <begin position="104"/>
        <end position="118"/>
    </location>
</feature>
<evidence type="ECO:0000313" key="4">
    <source>
        <dbReference type="Proteomes" id="UP001165074"/>
    </source>
</evidence>
<dbReference type="InterPro" id="IPR002586">
    <property type="entry name" value="CobQ/CobB/MinD/ParA_Nub-bd_dom"/>
</dbReference>
<feature type="compositionally biased region" description="Polar residues" evidence="1">
    <location>
        <begin position="297"/>
        <end position="307"/>
    </location>
</feature>
<dbReference type="GO" id="GO:0009898">
    <property type="term" value="C:cytoplasmic side of plasma membrane"/>
    <property type="evidence" value="ECO:0007669"/>
    <property type="project" value="TreeGrafter"/>
</dbReference>
<dbReference type="GO" id="GO:0005829">
    <property type="term" value="C:cytosol"/>
    <property type="evidence" value="ECO:0007669"/>
    <property type="project" value="TreeGrafter"/>
</dbReference>
<comment type="caution">
    <text evidence="3">The sequence shown here is derived from an EMBL/GenBank/DDBJ whole genome shotgun (WGS) entry which is preliminary data.</text>
</comment>
<evidence type="ECO:0000256" key="1">
    <source>
        <dbReference type="SAM" id="MobiDB-lite"/>
    </source>
</evidence>
<feature type="compositionally biased region" description="Basic and acidic residues" evidence="1">
    <location>
        <begin position="146"/>
        <end position="155"/>
    </location>
</feature>
<dbReference type="EMBL" id="BSTK01000009">
    <property type="protein sequence ID" value="GLY88068.1"/>
    <property type="molecule type" value="Genomic_DNA"/>
</dbReference>
<accession>A0A9W6S6L3</accession>
<dbReference type="GO" id="GO:0051782">
    <property type="term" value="P:negative regulation of cell division"/>
    <property type="evidence" value="ECO:0007669"/>
    <property type="project" value="TreeGrafter"/>
</dbReference>
<dbReference type="InterPro" id="IPR027417">
    <property type="entry name" value="P-loop_NTPase"/>
</dbReference>
<feature type="compositionally biased region" description="Pro residues" evidence="1">
    <location>
        <begin position="39"/>
        <end position="48"/>
    </location>
</feature>
<dbReference type="GO" id="GO:0016887">
    <property type="term" value="F:ATP hydrolysis activity"/>
    <property type="evidence" value="ECO:0007669"/>
    <property type="project" value="TreeGrafter"/>
</dbReference>
<dbReference type="RefSeq" id="WP_285577622.1">
    <property type="nucleotide sequence ID" value="NZ_BSTK01000009.1"/>
</dbReference>
<feature type="domain" description="CobQ/CobB/MinD/ParA nucleotide binding" evidence="2">
    <location>
        <begin position="363"/>
        <end position="576"/>
    </location>
</feature>
<gene>
    <name evidence="3" type="ORF">Airi02_059970</name>
</gene>